<evidence type="ECO:0000256" key="1">
    <source>
        <dbReference type="SAM" id="Phobius"/>
    </source>
</evidence>
<organism evidence="2 3">
    <name type="scientific">Lophiostoma macrostomum CBS 122681</name>
    <dbReference type="NCBI Taxonomy" id="1314788"/>
    <lineage>
        <taxon>Eukaryota</taxon>
        <taxon>Fungi</taxon>
        <taxon>Dikarya</taxon>
        <taxon>Ascomycota</taxon>
        <taxon>Pezizomycotina</taxon>
        <taxon>Dothideomycetes</taxon>
        <taxon>Pleosporomycetidae</taxon>
        <taxon>Pleosporales</taxon>
        <taxon>Lophiostomataceae</taxon>
        <taxon>Lophiostoma</taxon>
    </lineage>
</organism>
<keyword evidence="1" id="KW-0472">Membrane</keyword>
<dbReference type="AlphaFoldDB" id="A0A6A6SVC0"/>
<reference evidence="2" key="1">
    <citation type="journal article" date="2020" name="Stud. Mycol.">
        <title>101 Dothideomycetes genomes: a test case for predicting lifestyles and emergence of pathogens.</title>
        <authorList>
            <person name="Haridas S."/>
            <person name="Albert R."/>
            <person name="Binder M."/>
            <person name="Bloem J."/>
            <person name="Labutti K."/>
            <person name="Salamov A."/>
            <person name="Andreopoulos B."/>
            <person name="Baker S."/>
            <person name="Barry K."/>
            <person name="Bills G."/>
            <person name="Bluhm B."/>
            <person name="Cannon C."/>
            <person name="Castanera R."/>
            <person name="Culley D."/>
            <person name="Daum C."/>
            <person name="Ezra D."/>
            <person name="Gonzalez J."/>
            <person name="Henrissat B."/>
            <person name="Kuo A."/>
            <person name="Liang C."/>
            <person name="Lipzen A."/>
            <person name="Lutzoni F."/>
            <person name="Magnuson J."/>
            <person name="Mondo S."/>
            <person name="Nolan M."/>
            <person name="Ohm R."/>
            <person name="Pangilinan J."/>
            <person name="Park H.-J."/>
            <person name="Ramirez L."/>
            <person name="Alfaro M."/>
            <person name="Sun H."/>
            <person name="Tritt A."/>
            <person name="Yoshinaga Y."/>
            <person name="Zwiers L.-H."/>
            <person name="Turgeon B."/>
            <person name="Goodwin S."/>
            <person name="Spatafora J."/>
            <person name="Crous P."/>
            <person name="Grigoriev I."/>
        </authorList>
    </citation>
    <scope>NUCLEOTIDE SEQUENCE</scope>
    <source>
        <strain evidence="2">CBS 122681</strain>
    </source>
</reference>
<sequence>MATSTVANIIRATSASQGSSHGLDNKYIAIIVVLVALAVVGVACLCVCCGRNRGCGMAYGDCGECSGCGCPC</sequence>
<proteinExistence type="predicted"/>
<feature type="transmembrane region" description="Helical" evidence="1">
    <location>
        <begin position="27"/>
        <end position="49"/>
    </location>
</feature>
<name>A0A6A6SVC0_9PLEO</name>
<protein>
    <submittedName>
        <fullName evidence="2">Uncharacterized protein</fullName>
    </submittedName>
</protein>
<evidence type="ECO:0000313" key="2">
    <source>
        <dbReference type="EMBL" id="KAF2650997.1"/>
    </source>
</evidence>
<accession>A0A6A6SVC0</accession>
<keyword evidence="3" id="KW-1185">Reference proteome</keyword>
<evidence type="ECO:0000313" key="3">
    <source>
        <dbReference type="Proteomes" id="UP000799324"/>
    </source>
</evidence>
<gene>
    <name evidence="2" type="ORF">K491DRAFT_111960</name>
</gene>
<dbReference type="Proteomes" id="UP000799324">
    <property type="component" value="Unassembled WGS sequence"/>
</dbReference>
<dbReference type="EMBL" id="MU004438">
    <property type="protein sequence ID" value="KAF2650997.1"/>
    <property type="molecule type" value="Genomic_DNA"/>
</dbReference>
<keyword evidence="1" id="KW-1133">Transmembrane helix</keyword>
<keyword evidence="1" id="KW-0812">Transmembrane</keyword>